<dbReference type="Proteomes" id="UP001499884">
    <property type="component" value="Unassembled WGS sequence"/>
</dbReference>
<accession>A0ABP7FL11</accession>
<keyword evidence="2" id="KW-1133">Transmembrane helix</keyword>
<sequence length="212" mass="22730">MREAVGDVRGAANRVLIALVGIASVGAGGWLGVTWLVAKGQVRWELPSWWPGLGAHGHLLDRAAVDRVRVQDWWSPVVISGLAVGCLLCLCWLFAQGGRRGPTALSLRRSGARLRRRTLESAIAAETETLPGVAGARARLTMKGGRGHRGAYRQGRFLTRMTVVLEPYAEPGPVLDKLVHGPLADAGSSTGLGRPKAAVRMRAASHRSRRAR</sequence>
<evidence type="ECO:0000256" key="1">
    <source>
        <dbReference type="SAM" id="MobiDB-lite"/>
    </source>
</evidence>
<keyword evidence="4" id="KW-1185">Reference proteome</keyword>
<organism evidence="3 4">
    <name type="scientific">Streptomyces tremellae</name>
    <dbReference type="NCBI Taxonomy" id="1124239"/>
    <lineage>
        <taxon>Bacteria</taxon>
        <taxon>Bacillati</taxon>
        <taxon>Actinomycetota</taxon>
        <taxon>Actinomycetes</taxon>
        <taxon>Kitasatosporales</taxon>
        <taxon>Streptomycetaceae</taxon>
        <taxon>Streptomyces</taxon>
    </lineage>
</organism>
<feature type="transmembrane region" description="Helical" evidence="2">
    <location>
        <begin position="73"/>
        <end position="95"/>
    </location>
</feature>
<evidence type="ECO:0000313" key="3">
    <source>
        <dbReference type="EMBL" id="GAA3742522.1"/>
    </source>
</evidence>
<protein>
    <submittedName>
        <fullName evidence="3">Alkaline shock response membrane anchor protein AmaP</fullName>
    </submittedName>
</protein>
<comment type="caution">
    <text evidence="3">The sequence shown here is derived from an EMBL/GenBank/DDBJ whole genome shotgun (WGS) entry which is preliminary data.</text>
</comment>
<evidence type="ECO:0000256" key="2">
    <source>
        <dbReference type="SAM" id="Phobius"/>
    </source>
</evidence>
<name>A0ABP7FL11_9ACTN</name>
<feature type="region of interest" description="Disordered" evidence="1">
    <location>
        <begin position="185"/>
        <end position="212"/>
    </location>
</feature>
<feature type="transmembrane region" description="Helical" evidence="2">
    <location>
        <begin position="12"/>
        <end position="38"/>
    </location>
</feature>
<dbReference type="EMBL" id="BAABEP010000034">
    <property type="protein sequence ID" value="GAA3742522.1"/>
    <property type="molecule type" value="Genomic_DNA"/>
</dbReference>
<keyword evidence="2" id="KW-0812">Transmembrane</keyword>
<proteinExistence type="predicted"/>
<gene>
    <name evidence="3" type="primary">amaP_2</name>
    <name evidence="3" type="ORF">GCM10023082_44240</name>
</gene>
<feature type="compositionally biased region" description="Basic residues" evidence="1">
    <location>
        <begin position="197"/>
        <end position="212"/>
    </location>
</feature>
<reference evidence="4" key="1">
    <citation type="journal article" date="2019" name="Int. J. Syst. Evol. Microbiol.">
        <title>The Global Catalogue of Microorganisms (GCM) 10K type strain sequencing project: providing services to taxonomists for standard genome sequencing and annotation.</title>
        <authorList>
            <consortium name="The Broad Institute Genomics Platform"/>
            <consortium name="The Broad Institute Genome Sequencing Center for Infectious Disease"/>
            <person name="Wu L."/>
            <person name="Ma J."/>
        </authorList>
    </citation>
    <scope>NUCLEOTIDE SEQUENCE [LARGE SCALE GENOMIC DNA]</scope>
    <source>
        <strain evidence="4">JCM 30846</strain>
    </source>
</reference>
<evidence type="ECO:0000313" key="4">
    <source>
        <dbReference type="Proteomes" id="UP001499884"/>
    </source>
</evidence>
<keyword evidence="2" id="KW-0472">Membrane</keyword>